<evidence type="ECO:0000256" key="3">
    <source>
        <dbReference type="ARBA" id="ARBA00022553"/>
    </source>
</evidence>
<keyword evidence="3 5" id="KW-0597">Phosphoprotein</keyword>
<evidence type="ECO:0000313" key="8">
    <source>
        <dbReference type="Proteomes" id="UP000094652"/>
    </source>
</evidence>
<evidence type="ECO:0000256" key="4">
    <source>
        <dbReference type="ARBA" id="ARBA00024867"/>
    </source>
</evidence>
<sequence>MKDIKILIVDDSPFQIALLRDVLTENGFNVVGEAQSLEEAIESIKKEKPNLVTMDMTMPGTDGFECTRAIHKIDKNIKVIVVSAMMDDELIKKAKKTNISGYIQKPVDSEELTLLINRVMGDEELYSELENLYPNIFKESIINLFNRLTKTEVQVIDENNIDKEIHSEGIVVIVGIIGKCSGRMIFDMSFETAKNLVKILLKREAKDTKELLNVVAEIANMFAGNACSMINKNNKVFGLRVAPPTTFHGESMNISRVEVDNDYSAKVKTQFGYLSINIGFKRGESEWMSII</sequence>
<evidence type="ECO:0000313" key="7">
    <source>
        <dbReference type="EMBL" id="AOR24346.1"/>
    </source>
</evidence>
<keyword evidence="8" id="KW-1185">Reference proteome</keyword>
<dbReference type="Gene3D" id="3.40.1550.10">
    <property type="entry name" value="CheC-like"/>
    <property type="match status" value="1"/>
</dbReference>
<evidence type="ECO:0000259" key="6">
    <source>
        <dbReference type="PROSITE" id="PS50110"/>
    </source>
</evidence>
<protein>
    <recommendedName>
        <fullName evidence="1">Stage 0 sporulation protein A homolog</fullName>
    </recommendedName>
</protein>
<dbReference type="Pfam" id="PF13690">
    <property type="entry name" value="CheX"/>
    <property type="match status" value="1"/>
</dbReference>
<dbReference type="EMBL" id="CP017253">
    <property type="protein sequence ID" value="AOR24346.1"/>
    <property type="molecule type" value="Genomic_DNA"/>
</dbReference>
<dbReference type="InterPro" id="IPR028976">
    <property type="entry name" value="CheC-like_sf"/>
</dbReference>
<dbReference type="SUPFAM" id="SSF52172">
    <property type="entry name" value="CheY-like"/>
    <property type="match status" value="1"/>
</dbReference>
<evidence type="ECO:0000256" key="5">
    <source>
        <dbReference type="PROSITE-ProRule" id="PRU00169"/>
    </source>
</evidence>
<dbReference type="SMART" id="SM00448">
    <property type="entry name" value="REC"/>
    <property type="match status" value="1"/>
</dbReference>
<dbReference type="PROSITE" id="PS50110">
    <property type="entry name" value="RESPONSE_REGULATORY"/>
    <property type="match status" value="1"/>
</dbReference>
<evidence type="ECO:0000256" key="2">
    <source>
        <dbReference type="ARBA" id="ARBA00022500"/>
    </source>
</evidence>
<comment type="function">
    <text evidence="4">May play the central regulatory role in sporulation. It may be an element of the effector pathway responsible for the activation of sporulation genes in response to nutritional stress. Spo0A may act in concert with spo0H (a sigma factor) to control the expression of some genes that are critical to the sporulation process.</text>
</comment>
<dbReference type="RefSeq" id="WP_069680478.1">
    <property type="nucleotide sequence ID" value="NZ_CP017253.2"/>
</dbReference>
<dbReference type="KEGG" id="ctae:BGI42_11640"/>
<dbReference type="GO" id="GO:0006935">
    <property type="term" value="P:chemotaxis"/>
    <property type="evidence" value="ECO:0007669"/>
    <property type="project" value="UniProtKB-KW"/>
</dbReference>
<feature type="domain" description="Response regulatory" evidence="6">
    <location>
        <begin position="5"/>
        <end position="120"/>
    </location>
</feature>
<dbReference type="Gene3D" id="3.40.50.2300">
    <property type="match status" value="1"/>
</dbReference>
<dbReference type="CDD" id="cd17906">
    <property type="entry name" value="CheX"/>
    <property type="match status" value="1"/>
</dbReference>
<evidence type="ECO:0000256" key="1">
    <source>
        <dbReference type="ARBA" id="ARBA00018672"/>
    </source>
</evidence>
<proteinExistence type="predicted"/>
<dbReference type="InterPro" id="IPR050595">
    <property type="entry name" value="Bact_response_regulator"/>
</dbReference>
<dbReference type="STRING" id="394958.BGI42_11640"/>
<name>A0A1D7XLY9_9CLOT</name>
<keyword evidence="2" id="KW-0145">Chemotaxis</keyword>
<dbReference type="AlphaFoldDB" id="A0A1D7XLY9"/>
<dbReference type="InterPro" id="IPR011006">
    <property type="entry name" value="CheY-like_superfamily"/>
</dbReference>
<organism evidence="7 8">
    <name type="scientific">Clostridium taeniosporum</name>
    <dbReference type="NCBI Taxonomy" id="394958"/>
    <lineage>
        <taxon>Bacteria</taxon>
        <taxon>Bacillati</taxon>
        <taxon>Bacillota</taxon>
        <taxon>Clostridia</taxon>
        <taxon>Eubacteriales</taxon>
        <taxon>Clostridiaceae</taxon>
        <taxon>Clostridium</taxon>
    </lineage>
</organism>
<dbReference type="Proteomes" id="UP000094652">
    <property type="component" value="Chromosome"/>
</dbReference>
<dbReference type="InterPro" id="IPR028051">
    <property type="entry name" value="CheX-like_dom"/>
</dbReference>
<dbReference type="Pfam" id="PF00072">
    <property type="entry name" value="Response_reg"/>
    <property type="match status" value="1"/>
</dbReference>
<dbReference type="PANTHER" id="PTHR44591:SF3">
    <property type="entry name" value="RESPONSE REGULATORY DOMAIN-CONTAINING PROTEIN"/>
    <property type="match status" value="1"/>
</dbReference>
<dbReference type="OrthoDB" id="9779069at2"/>
<dbReference type="SUPFAM" id="SSF103039">
    <property type="entry name" value="CheC-like"/>
    <property type="match status" value="1"/>
</dbReference>
<dbReference type="InterPro" id="IPR001789">
    <property type="entry name" value="Sig_transdc_resp-reg_receiver"/>
</dbReference>
<accession>A0A1D7XLY9</accession>
<feature type="modified residue" description="4-aspartylphosphate" evidence="5">
    <location>
        <position position="55"/>
    </location>
</feature>
<gene>
    <name evidence="7" type="ORF">BGI42_11640</name>
</gene>
<dbReference type="PANTHER" id="PTHR44591">
    <property type="entry name" value="STRESS RESPONSE REGULATOR PROTEIN 1"/>
    <property type="match status" value="1"/>
</dbReference>
<dbReference type="GO" id="GO:0000160">
    <property type="term" value="P:phosphorelay signal transduction system"/>
    <property type="evidence" value="ECO:0007669"/>
    <property type="project" value="InterPro"/>
</dbReference>
<reference evidence="8" key="1">
    <citation type="submission" date="2016-09" db="EMBL/GenBank/DDBJ databases">
        <title>Genomics of Clostridium taeniosporum, an organism which forms endospores with ribbon-like appendages.</title>
        <authorList>
            <person name="Walker J.R."/>
        </authorList>
    </citation>
    <scope>NUCLEOTIDE SEQUENCE [LARGE SCALE GENOMIC DNA]</scope>
    <source>
        <strain evidence="8">1/k</strain>
    </source>
</reference>